<protein>
    <submittedName>
        <fullName evidence="4">BURP domain-containing protein 3-like isoform X1</fullName>
    </submittedName>
</protein>
<feature type="signal peptide" evidence="1">
    <location>
        <begin position="1"/>
        <end position="20"/>
    </location>
</feature>
<dbReference type="AlphaFoldDB" id="A0AB40ANP8"/>
<keyword evidence="3" id="KW-1185">Reference proteome</keyword>
<dbReference type="GeneID" id="120251905"/>
<dbReference type="RefSeq" id="XP_039116487.1">
    <property type="nucleotide sequence ID" value="XM_039260553.1"/>
</dbReference>
<dbReference type="Pfam" id="PF03181">
    <property type="entry name" value="BURP"/>
    <property type="match status" value="1"/>
</dbReference>
<sequence>MKHFLSVLALILITTTSTHASTTQVYWHKMLPNSPMPRAIMDLISSAADELGEEKTGTAVNVGKGGVVVNTGKSGGSGTNVNVGHGGVGVNVKGKGNTQVGVGKGGVNVNTGPKGKPVVVKVHPGGSPFDYNYAATETQVHDDPHVALFFLEKDLSPGSKFDLQFTKTTSGSPFLSRSQANTIPFSSNKLPGILTRFQVEPNSITAETMKKTLVECEEPAMDGESKFCATSLESMVEFSMMSLGTRDVQASSTTVKEKSGDVEVKKTFSVAPAGVRALGGEKLVACHAQPYPYAVFFCHATGKSKAYKMALEGNDGMKVEAVAVCHLDTAKWNSKHLAFQVLKVKPGSVPVCHFLPEDHVVWSVSK</sequence>
<name>A0AB40ANP8_DIOCR</name>
<feature type="chain" id="PRO_5044302478" evidence="1">
    <location>
        <begin position="21"/>
        <end position="366"/>
    </location>
</feature>
<feature type="domain" description="BURP" evidence="2">
    <location>
        <begin position="149"/>
        <end position="365"/>
    </location>
</feature>
<accession>A0AB40ANP8</accession>
<dbReference type="PANTHER" id="PTHR31236">
    <property type="entry name" value="BURP DOMAIN PROTEIN USPL1-LIKE"/>
    <property type="match status" value="1"/>
</dbReference>
<gene>
    <name evidence="4" type="primary">LOC120251905</name>
</gene>
<keyword evidence="1" id="KW-0732">Signal</keyword>
<proteinExistence type="predicted"/>
<evidence type="ECO:0000313" key="3">
    <source>
        <dbReference type="Proteomes" id="UP001515500"/>
    </source>
</evidence>
<dbReference type="InterPro" id="IPR004873">
    <property type="entry name" value="BURP_dom"/>
</dbReference>
<dbReference type="Proteomes" id="UP001515500">
    <property type="component" value="Chromosome 20"/>
</dbReference>
<evidence type="ECO:0000259" key="2">
    <source>
        <dbReference type="PROSITE" id="PS51277"/>
    </source>
</evidence>
<dbReference type="PANTHER" id="PTHR31236:SF2">
    <property type="entry name" value="BURP DOMAIN PROTEIN RD22"/>
    <property type="match status" value="1"/>
</dbReference>
<evidence type="ECO:0000256" key="1">
    <source>
        <dbReference type="SAM" id="SignalP"/>
    </source>
</evidence>
<dbReference type="SMART" id="SM01045">
    <property type="entry name" value="BURP"/>
    <property type="match status" value="1"/>
</dbReference>
<reference evidence="4" key="1">
    <citation type="submission" date="2025-08" db="UniProtKB">
        <authorList>
            <consortium name="RefSeq"/>
        </authorList>
    </citation>
    <scope>IDENTIFICATION</scope>
</reference>
<dbReference type="PROSITE" id="PS51277">
    <property type="entry name" value="BURP"/>
    <property type="match status" value="1"/>
</dbReference>
<organism evidence="3 4">
    <name type="scientific">Dioscorea cayennensis subsp. rotundata</name>
    <name type="common">White Guinea yam</name>
    <name type="synonym">Dioscorea rotundata</name>
    <dbReference type="NCBI Taxonomy" id="55577"/>
    <lineage>
        <taxon>Eukaryota</taxon>
        <taxon>Viridiplantae</taxon>
        <taxon>Streptophyta</taxon>
        <taxon>Embryophyta</taxon>
        <taxon>Tracheophyta</taxon>
        <taxon>Spermatophyta</taxon>
        <taxon>Magnoliopsida</taxon>
        <taxon>Liliopsida</taxon>
        <taxon>Dioscoreales</taxon>
        <taxon>Dioscoreaceae</taxon>
        <taxon>Dioscorea</taxon>
    </lineage>
</organism>
<evidence type="ECO:0000313" key="4">
    <source>
        <dbReference type="RefSeq" id="XP_039116487.1"/>
    </source>
</evidence>
<dbReference type="InterPro" id="IPR044816">
    <property type="entry name" value="BURP"/>
</dbReference>